<sequence length="65" mass="6781">MSERKTVLKVLGIVAIIGLLLILAAGCGGNKAADSTQGQQTNVQQSATQQTVVKGPRVLLFSATW</sequence>
<evidence type="ECO:0000313" key="3">
    <source>
        <dbReference type="Proteomes" id="UP000230956"/>
    </source>
</evidence>
<evidence type="ECO:0000313" key="2">
    <source>
        <dbReference type="EMBL" id="PIZ39171.1"/>
    </source>
</evidence>
<accession>A0A2M7T871</accession>
<proteinExistence type="predicted"/>
<name>A0A2M7T871_9ACTN</name>
<dbReference type="Proteomes" id="UP000230956">
    <property type="component" value="Unassembled WGS sequence"/>
</dbReference>
<protein>
    <submittedName>
        <fullName evidence="2">Uncharacterized protein</fullName>
    </submittedName>
</protein>
<reference evidence="3" key="1">
    <citation type="submission" date="2017-09" db="EMBL/GenBank/DDBJ databases">
        <title>Depth-based differentiation of microbial function through sediment-hosted aquifers and enrichment of novel symbionts in the deep terrestrial subsurface.</title>
        <authorList>
            <person name="Probst A.J."/>
            <person name="Ladd B."/>
            <person name="Jarett J.K."/>
            <person name="Geller-Mcgrath D.E."/>
            <person name="Sieber C.M.K."/>
            <person name="Emerson J.B."/>
            <person name="Anantharaman K."/>
            <person name="Thomas B.C."/>
            <person name="Malmstrom R."/>
            <person name="Stieglmeier M."/>
            <person name="Klingl A."/>
            <person name="Woyke T."/>
            <person name="Ryan C.M."/>
            <person name="Banfield J.F."/>
        </authorList>
    </citation>
    <scope>NUCLEOTIDE SEQUENCE [LARGE SCALE GENOMIC DNA]</scope>
</reference>
<organism evidence="2 3">
    <name type="scientific">Candidatus Aquicultor secundus</name>
    <dbReference type="NCBI Taxonomy" id="1973895"/>
    <lineage>
        <taxon>Bacteria</taxon>
        <taxon>Bacillati</taxon>
        <taxon>Actinomycetota</taxon>
        <taxon>Candidatus Aquicultoria</taxon>
        <taxon>Candidatus Aquicultorales</taxon>
        <taxon>Candidatus Aquicultoraceae</taxon>
        <taxon>Candidatus Aquicultor</taxon>
    </lineage>
</organism>
<gene>
    <name evidence="2" type="ORF">COY37_05335</name>
</gene>
<dbReference type="EMBL" id="PFNG01000128">
    <property type="protein sequence ID" value="PIZ39171.1"/>
    <property type="molecule type" value="Genomic_DNA"/>
</dbReference>
<dbReference type="RefSeq" id="WP_286678613.1">
    <property type="nucleotide sequence ID" value="NZ_MNXI01000093.1"/>
</dbReference>
<feature type="compositionally biased region" description="Low complexity" evidence="1">
    <location>
        <begin position="36"/>
        <end position="49"/>
    </location>
</feature>
<dbReference type="AlphaFoldDB" id="A0A2M7T871"/>
<dbReference type="PROSITE" id="PS51257">
    <property type="entry name" value="PROKAR_LIPOPROTEIN"/>
    <property type="match status" value="1"/>
</dbReference>
<comment type="caution">
    <text evidence="2">The sequence shown here is derived from an EMBL/GenBank/DDBJ whole genome shotgun (WGS) entry which is preliminary data.</text>
</comment>
<feature type="region of interest" description="Disordered" evidence="1">
    <location>
        <begin position="29"/>
        <end position="49"/>
    </location>
</feature>
<evidence type="ECO:0000256" key="1">
    <source>
        <dbReference type="SAM" id="MobiDB-lite"/>
    </source>
</evidence>